<gene>
    <name evidence="10" type="ORF">GNLVRS02_ARAD1D47630g</name>
</gene>
<dbReference type="PhylomeDB" id="A0A060TDG3"/>
<keyword evidence="6" id="KW-0496">Mitochondrion</keyword>
<evidence type="ECO:0000256" key="5">
    <source>
        <dbReference type="ARBA" id="ARBA00022989"/>
    </source>
</evidence>
<keyword evidence="5 9" id="KW-1133">Transmembrane helix</keyword>
<evidence type="ECO:0000256" key="1">
    <source>
        <dbReference type="ARBA" id="ARBA00004448"/>
    </source>
</evidence>
<dbReference type="AlphaFoldDB" id="A0A060TDG3"/>
<evidence type="ECO:0000256" key="8">
    <source>
        <dbReference type="SAM" id="MobiDB-lite"/>
    </source>
</evidence>
<feature type="transmembrane region" description="Helical" evidence="9">
    <location>
        <begin position="71"/>
        <end position="90"/>
    </location>
</feature>
<sequence>MSDSVGRQADPKKWYSNPSIGLVVWGPLVPASDCKSCLYSLIGFQTVCGVAFVSNSLRYKFQRVRSRTFRFFARSSGTVAGLALLCGSLLEVARVQLPNDPWTIDAKAARRRDPESNNGFLNKWMGPKGYRAITLDEWVRRMSNNNVEGFNRNVSKEKIEIAHVTYDEMRRQSREASRSILTQLQQDKQFPVQEDPEEEVQQEHNQHRQPQWGQGNDSNQKDQKDQTADEEVEWDFMLPIEHLGEETDITVRLLPHTRGVMEPIETSHEEISVTIPAPKEDADL</sequence>
<protein>
    <submittedName>
        <fullName evidence="10">ARAD1D47630p</fullName>
    </submittedName>
</protein>
<evidence type="ECO:0000256" key="9">
    <source>
        <dbReference type="SAM" id="Phobius"/>
    </source>
</evidence>
<reference evidence="10" key="2">
    <citation type="submission" date="2014-06" db="EMBL/GenBank/DDBJ databases">
        <title>The complete genome of Blastobotrys (Arxula) adeninivorans LS3 - a yeast of biotechnological interest.</title>
        <authorList>
            <person name="Kunze G."/>
            <person name="Gaillardin C."/>
            <person name="Czernicka M."/>
            <person name="Durrens P."/>
            <person name="Martin T."/>
            <person name="Boer E."/>
            <person name="Gabaldon T."/>
            <person name="Cruz J."/>
            <person name="Talla E."/>
            <person name="Marck C."/>
            <person name="Goffeau A."/>
            <person name="Barbe V."/>
            <person name="Baret P."/>
            <person name="Baronian K."/>
            <person name="Beier S."/>
            <person name="Bleykasten C."/>
            <person name="Bode R."/>
            <person name="Casaregola S."/>
            <person name="Despons L."/>
            <person name="Fairhead C."/>
            <person name="Giersberg M."/>
            <person name="Gierski P."/>
            <person name="Hahnel U."/>
            <person name="Hartmann A."/>
            <person name="Jankowska D."/>
            <person name="Jubin C."/>
            <person name="Jung P."/>
            <person name="Lafontaine I."/>
            <person name="Leh-Louis V."/>
            <person name="Lemaire M."/>
            <person name="Marcet-Houben M."/>
            <person name="Mascher M."/>
            <person name="Morel G."/>
            <person name="Richard G.-F."/>
            <person name="Riechen J."/>
            <person name="Sacerdot C."/>
            <person name="Sarkar A."/>
            <person name="Savel G."/>
            <person name="Schacherer J."/>
            <person name="Sherman D."/>
            <person name="Straub M.-L."/>
            <person name="Stein N."/>
            <person name="Thierry A."/>
            <person name="Trautwein-Schult A."/>
            <person name="Westhof E."/>
            <person name="Worch S."/>
            <person name="Dujon B."/>
            <person name="Souciet J.-L."/>
            <person name="Wincker P."/>
            <person name="Scholz U."/>
            <person name="Neuveglise N."/>
        </authorList>
    </citation>
    <scope>NUCLEOTIDE SEQUENCE</scope>
    <source>
        <strain evidence="10">LS3</strain>
    </source>
</reference>
<name>A0A060TDG3_BLAAD</name>
<dbReference type="Pfam" id="PF08602">
    <property type="entry name" value="Mgr1"/>
    <property type="match status" value="1"/>
</dbReference>
<evidence type="ECO:0000256" key="3">
    <source>
        <dbReference type="ARBA" id="ARBA00022692"/>
    </source>
</evidence>
<evidence type="ECO:0000313" key="10">
    <source>
        <dbReference type="EMBL" id="CDP39008.1"/>
    </source>
</evidence>
<feature type="transmembrane region" description="Helical" evidence="9">
    <location>
        <begin position="38"/>
        <end position="59"/>
    </location>
</feature>
<feature type="region of interest" description="Disordered" evidence="8">
    <location>
        <begin position="188"/>
        <end position="229"/>
    </location>
</feature>
<reference evidence="10" key="1">
    <citation type="submission" date="2014-02" db="EMBL/GenBank/DDBJ databases">
        <authorList>
            <person name="Genoscope - CEA"/>
        </authorList>
    </citation>
    <scope>NUCLEOTIDE SEQUENCE</scope>
    <source>
        <strain evidence="10">LS3</strain>
    </source>
</reference>
<evidence type="ECO:0000256" key="2">
    <source>
        <dbReference type="ARBA" id="ARBA00009782"/>
    </source>
</evidence>
<keyword evidence="4" id="KW-0999">Mitochondrion inner membrane</keyword>
<dbReference type="EMBL" id="HG937694">
    <property type="protein sequence ID" value="CDP39008.1"/>
    <property type="molecule type" value="Genomic_DNA"/>
</dbReference>
<evidence type="ECO:0000256" key="7">
    <source>
        <dbReference type="ARBA" id="ARBA00023136"/>
    </source>
</evidence>
<accession>A0A060TDG3</accession>
<dbReference type="InterPro" id="IPR013911">
    <property type="entry name" value="i-AAA_Mgr1"/>
</dbReference>
<proteinExistence type="inferred from homology"/>
<evidence type="ECO:0000256" key="6">
    <source>
        <dbReference type="ARBA" id="ARBA00023128"/>
    </source>
</evidence>
<dbReference type="GO" id="GO:0005743">
    <property type="term" value="C:mitochondrial inner membrane"/>
    <property type="evidence" value="ECO:0007669"/>
    <property type="project" value="UniProtKB-SubCell"/>
</dbReference>
<keyword evidence="3 9" id="KW-0812">Transmembrane</keyword>
<comment type="subcellular location">
    <subcellularLocation>
        <location evidence="1">Mitochondrion inner membrane</location>
        <topology evidence="1">Multi-pass membrane protein</topology>
    </subcellularLocation>
</comment>
<feature type="compositionally biased region" description="Polar residues" evidence="8">
    <location>
        <begin position="208"/>
        <end position="218"/>
    </location>
</feature>
<keyword evidence="7 9" id="KW-0472">Membrane</keyword>
<organism evidence="10">
    <name type="scientific">Blastobotrys adeninivorans</name>
    <name type="common">Yeast</name>
    <name type="synonym">Arxula adeninivorans</name>
    <dbReference type="NCBI Taxonomy" id="409370"/>
    <lineage>
        <taxon>Eukaryota</taxon>
        <taxon>Fungi</taxon>
        <taxon>Dikarya</taxon>
        <taxon>Ascomycota</taxon>
        <taxon>Saccharomycotina</taxon>
        <taxon>Dipodascomycetes</taxon>
        <taxon>Dipodascales</taxon>
        <taxon>Trichomonascaceae</taxon>
        <taxon>Blastobotrys</taxon>
    </lineage>
</organism>
<comment type="similarity">
    <text evidence="2">Belongs to the MGR1 family.</text>
</comment>
<evidence type="ECO:0000256" key="4">
    <source>
        <dbReference type="ARBA" id="ARBA00022792"/>
    </source>
</evidence>